<dbReference type="GO" id="GO:0030153">
    <property type="term" value="P:bacteriocin immunity"/>
    <property type="evidence" value="ECO:0007669"/>
    <property type="project" value="InterPro"/>
</dbReference>
<accession>A0A1X7K468</accession>
<organism evidence="3 4">
    <name type="scientific">Marivirga sericea</name>
    <dbReference type="NCBI Taxonomy" id="1028"/>
    <lineage>
        <taxon>Bacteria</taxon>
        <taxon>Pseudomonadati</taxon>
        <taxon>Bacteroidota</taxon>
        <taxon>Cytophagia</taxon>
        <taxon>Cytophagales</taxon>
        <taxon>Marivirgaceae</taxon>
        <taxon>Marivirga</taxon>
    </lineage>
</organism>
<proteinExistence type="predicted"/>
<feature type="domain" description="Uncharacterized protein YyaB-like PH" evidence="2">
    <location>
        <begin position="59"/>
        <end position="133"/>
    </location>
</feature>
<reference evidence="4" key="1">
    <citation type="submission" date="2017-04" db="EMBL/GenBank/DDBJ databases">
        <authorList>
            <person name="Varghese N."/>
            <person name="Submissions S."/>
        </authorList>
    </citation>
    <scope>NUCLEOTIDE SEQUENCE [LARGE SCALE GENOMIC DNA]</scope>
    <source>
        <strain evidence="4">DSM 4125</strain>
    </source>
</reference>
<keyword evidence="1" id="KW-1133">Transmembrane helix</keyword>
<evidence type="ECO:0000259" key="2">
    <source>
        <dbReference type="Pfam" id="PF06713"/>
    </source>
</evidence>
<feature type="transmembrane region" description="Helical" evidence="1">
    <location>
        <begin position="33"/>
        <end position="57"/>
    </location>
</feature>
<dbReference type="AlphaFoldDB" id="A0A1X7K468"/>
<dbReference type="EMBL" id="FXAW01000004">
    <property type="protein sequence ID" value="SMG35131.1"/>
    <property type="molecule type" value="Genomic_DNA"/>
</dbReference>
<name>A0A1X7K468_9BACT</name>
<sequence>MHKKYPSKVSYGLLVFIFVIFFAPFIFDLLNNGLGQLVSLVLVVLLFLYGFILHMFFQTGYSVENGQLKIKMGFFSFRSININEIKKISKTSSILSAPAPSFDRIEIRHGDFGSIIISPKDKISFAKDLSELNPEINNNLI</sequence>
<protein>
    <submittedName>
        <fullName evidence="3">PH domain-containing protein</fullName>
    </submittedName>
</protein>
<dbReference type="Proteomes" id="UP000193804">
    <property type="component" value="Unassembled WGS sequence"/>
</dbReference>
<keyword evidence="1" id="KW-0812">Transmembrane</keyword>
<keyword evidence="4" id="KW-1185">Reference proteome</keyword>
<feature type="transmembrane region" description="Helical" evidence="1">
    <location>
        <begin position="9"/>
        <end position="27"/>
    </location>
</feature>
<dbReference type="Pfam" id="PF06713">
    <property type="entry name" value="bPH_4"/>
    <property type="match status" value="1"/>
</dbReference>
<gene>
    <name evidence="3" type="ORF">SAMN05661096_02302</name>
</gene>
<dbReference type="InterPro" id="IPR009589">
    <property type="entry name" value="PH_YyaB-like"/>
</dbReference>
<keyword evidence="1" id="KW-0472">Membrane</keyword>
<dbReference type="STRING" id="1028.SAMN05661096_02302"/>
<evidence type="ECO:0000313" key="3">
    <source>
        <dbReference type="EMBL" id="SMG35131.1"/>
    </source>
</evidence>
<evidence type="ECO:0000256" key="1">
    <source>
        <dbReference type="SAM" id="Phobius"/>
    </source>
</evidence>
<evidence type="ECO:0000313" key="4">
    <source>
        <dbReference type="Proteomes" id="UP000193804"/>
    </source>
</evidence>